<evidence type="ECO:0000313" key="3">
    <source>
        <dbReference type="EMBL" id="MBT2135296.1"/>
    </source>
</evidence>
<feature type="transmembrane region" description="Helical" evidence="2">
    <location>
        <begin position="209"/>
        <end position="227"/>
    </location>
</feature>
<comment type="caution">
    <text evidence="3">The sequence shown here is derived from an EMBL/GenBank/DDBJ whole genome shotgun (WGS) entry which is preliminary data.</text>
</comment>
<feature type="region of interest" description="Disordered" evidence="1">
    <location>
        <begin position="235"/>
        <end position="266"/>
    </location>
</feature>
<evidence type="ECO:0000313" key="4">
    <source>
        <dbReference type="Proteomes" id="UP000811255"/>
    </source>
</evidence>
<keyword evidence="4" id="KW-1185">Reference proteome</keyword>
<name>A0ABS5W6F3_9SPHN</name>
<keyword evidence="2" id="KW-1133">Transmembrane helix</keyword>
<evidence type="ECO:0000256" key="2">
    <source>
        <dbReference type="SAM" id="Phobius"/>
    </source>
</evidence>
<dbReference type="RefSeq" id="WP_214537000.1">
    <property type="nucleotide sequence ID" value="NZ_JAHFVK010000002.1"/>
</dbReference>
<feature type="transmembrane region" description="Helical" evidence="2">
    <location>
        <begin position="43"/>
        <end position="64"/>
    </location>
</feature>
<reference evidence="3 4" key="1">
    <citation type="submission" date="2021-05" db="EMBL/GenBank/DDBJ databases">
        <title>Croceibacterium sp. LX-88 genome sequence.</title>
        <authorList>
            <person name="Luo X."/>
        </authorList>
    </citation>
    <scope>NUCLEOTIDE SEQUENCE [LARGE SCALE GENOMIC DNA]</scope>
    <source>
        <strain evidence="3 4">LX-88</strain>
    </source>
</reference>
<keyword evidence="2" id="KW-0472">Membrane</keyword>
<gene>
    <name evidence="3" type="ORF">KK137_13240</name>
</gene>
<evidence type="ECO:0008006" key="5">
    <source>
        <dbReference type="Google" id="ProtNLM"/>
    </source>
</evidence>
<protein>
    <recommendedName>
        <fullName evidence="5">DUF4239 domain-containing protein</fullName>
    </recommendedName>
</protein>
<proteinExistence type="predicted"/>
<sequence length="266" mass="29457">MSEPLWLVFAGLLVCLVLSALLGYVLRRWVSPDKDEKSDQEGYIFSAVMGLLALLVGFTFSLAIDRFDNRRTQVLEEANAIGTTYLRAQLLEEPHRTEISNLLMAYVDNRVMLGKARPGPEGLELAARSDALLVDLWKATVSAYPSIEETPLAITFVNTMNEMIDMDAARKAARRTHVPPQVFALLFIYQIITAGVIGYVMTGRNGRKVSAFLLFLFALSVILIIDLDSPTTGSIRESQRPMEDLQQSLHAQPAGSYDPEPAPQPS</sequence>
<dbReference type="Pfam" id="PF14023">
    <property type="entry name" value="Bestrophin-like"/>
    <property type="match status" value="1"/>
</dbReference>
<organism evidence="3 4">
    <name type="scientific">Croceibacterium selenioxidans</name>
    <dbReference type="NCBI Taxonomy" id="2838833"/>
    <lineage>
        <taxon>Bacteria</taxon>
        <taxon>Pseudomonadati</taxon>
        <taxon>Pseudomonadota</taxon>
        <taxon>Alphaproteobacteria</taxon>
        <taxon>Sphingomonadales</taxon>
        <taxon>Erythrobacteraceae</taxon>
        <taxon>Croceibacterium</taxon>
    </lineage>
</organism>
<dbReference type="InterPro" id="IPR025333">
    <property type="entry name" value="DUF4239"/>
</dbReference>
<dbReference type="Proteomes" id="UP000811255">
    <property type="component" value="Unassembled WGS sequence"/>
</dbReference>
<dbReference type="EMBL" id="JAHFVK010000002">
    <property type="protein sequence ID" value="MBT2135296.1"/>
    <property type="molecule type" value="Genomic_DNA"/>
</dbReference>
<evidence type="ECO:0000256" key="1">
    <source>
        <dbReference type="SAM" id="MobiDB-lite"/>
    </source>
</evidence>
<keyword evidence="2" id="KW-0812">Transmembrane</keyword>
<accession>A0ABS5W6F3</accession>
<feature type="transmembrane region" description="Helical" evidence="2">
    <location>
        <begin position="182"/>
        <end position="203"/>
    </location>
</feature>